<dbReference type="InterPro" id="IPR012373">
    <property type="entry name" value="Ferrdict_sens_TM"/>
</dbReference>
<dbReference type="Pfam" id="PF04773">
    <property type="entry name" value="FecR"/>
    <property type="match status" value="1"/>
</dbReference>
<keyword evidence="1" id="KW-1133">Transmembrane helix</keyword>
<dbReference type="Proteomes" id="UP000216151">
    <property type="component" value="Unassembled WGS sequence"/>
</dbReference>
<dbReference type="EMBL" id="NCXK01000003">
    <property type="protein sequence ID" value="PAK78696.1"/>
    <property type="molecule type" value="Genomic_DNA"/>
</dbReference>
<evidence type="ECO:0000313" key="5">
    <source>
        <dbReference type="Proteomes" id="UP000216151"/>
    </source>
</evidence>
<dbReference type="InterPro" id="IPR032623">
    <property type="entry name" value="FecR_N"/>
</dbReference>
<evidence type="ECO:0000313" key="4">
    <source>
        <dbReference type="EMBL" id="PAK78696.1"/>
    </source>
</evidence>
<name>A0A269Y216_9PROT</name>
<dbReference type="OrthoDB" id="1098280at2"/>
<dbReference type="GO" id="GO:0016989">
    <property type="term" value="F:sigma factor antagonist activity"/>
    <property type="evidence" value="ECO:0007669"/>
    <property type="project" value="TreeGrafter"/>
</dbReference>
<keyword evidence="1" id="KW-0472">Membrane</keyword>
<comment type="caution">
    <text evidence="4">The sequence shown here is derived from an EMBL/GenBank/DDBJ whole genome shotgun (WGS) entry which is preliminary data.</text>
</comment>
<dbReference type="Gene3D" id="2.60.120.1440">
    <property type="match status" value="1"/>
</dbReference>
<evidence type="ECO:0008006" key="6">
    <source>
        <dbReference type="Google" id="ProtNLM"/>
    </source>
</evidence>
<protein>
    <recommendedName>
        <fullName evidence="6">Histidine kinase</fullName>
    </recommendedName>
</protein>
<evidence type="ECO:0000256" key="1">
    <source>
        <dbReference type="SAM" id="Phobius"/>
    </source>
</evidence>
<dbReference type="PIRSF" id="PIRSF018266">
    <property type="entry name" value="FecR"/>
    <property type="match status" value="1"/>
</dbReference>
<accession>A0A269Y216</accession>
<dbReference type="Pfam" id="PF16220">
    <property type="entry name" value="DUF4880"/>
    <property type="match status" value="1"/>
</dbReference>
<gene>
    <name evidence="4" type="ORF">B8X00_04395</name>
</gene>
<dbReference type="PANTHER" id="PTHR30273">
    <property type="entry name" value="PERIPLASMIC SIGNAL SENSOR AND SIGMA FACTOR ACTIVATOR FECR-RELATED"/>
    <property type="match status" value="1"/>
</dbReference>
<reference evidence="4 5" key="1">
    <citation type="submission" date="2017-04" db="EMBL/GenBank/DDBJ databases">
        <title>Kefir bacterial isolates.</title>
        <authorList>
            <person name="Kim Y."/>
            <person name="Blasche S."/>
            <person name="Patil K.R."/>
        </authorList>
    </citation>
    <scope>NUCLEOTIDE SEQUENCE [LARGE SCALE GENOMIC DNA]</scope>
    <source>
        <strain evidence="4 5">KR</strain>
    </source>
</reference>
<dbReference type="InterPro" id="IPR006860">
    <property type="entry name" value="FecR"/>
</dbReference>
<feature type="transmembrane region" description="Helical" evidence="1">
    <location>
        <begin position="89"/>
        <end position="106"/>
    </location>
</feature>
<dbReference type="AlphaFoldDB" id="A0A269Y216"/>
<feature type="domain" description="FecR protein" evidence="2">
    <location>
        <begin position="116"/>
        <end position="207"/>
    </location>
</feature>
<evidence type="ECO:0000259" key="3">
    <source>
        <dbReference type="Pfam" id="PF16220"/>
    </source>
</evidence>
<keyword evidence="5" id="KW-1185">Reference proteome</keyword>
<dbReference type="PANTHER" id="PTHR30273:SF2">
    <property type="entry name" value="PROTEIN FECR"/>
    <property type="match status" value="1"/>
</dbReference>
<evidence type="ECO:0000259" key="2">
    <source>
        <dbReference type="Pfam" id="PF04773"/>
    </source>
</evidence>
<feature type="domain" description="FecR N-terminal" evidence="3">
    <location>
        <begin position="14"/>
        <end position="50"/>
    </location>
</feature>
<sequence>MSAQSSQSSARIKAREWVIVLASGHTSPQSIAAVKAWLAEAEEHRQAFDAERQLWQELHLFEQVLAQAEPQPRCRPVQPRRAWKPAKRWAFALPVMAALGVALFFAPDIMLHLRADYLTHAGEVATYTLPDGTSLALDAQSAVALHFSPTERRVELLAGRLWVDVQHQDTRPFRVVAADGVTQDVGTAFFVGQDKNRVDIAVTQGRVLVGKQDAAMQTDLQVGQAAHYLRGGAVMRDPAVDPEDIAAWRYGELVIRNQSVADALRLIARYRRGPTWVWANTAGMDRVDAVLRNDHPDDAILSLINGRGLKLTHLPGNGLLITSGSR</sequence>
<organism evidence="4 5">
    <name type="scientific">Acetobacter fabarum</name>
    <dbReference type="NCBI Taxonomy" id="483199"/>
    <lineage>
        <taxon>Bacteria</taxon>
        <taxon>Pseudomonadati</taxon>
        <taxon>Pseudomonadota</taxon>
        <taxon>Alphaproteobacteria</taxon>
        <taxon>Acetobacterales</taxon>
        <taxon>Acetobacteraceae</taxon>
        <taxon>Acetobacter</taxon>
    </lineage>
</organism>
<proteinExistence type="predicted"/>
<keyword evidence="1" id="KW-0812">Transmembrane</keyword>